<dbReference type="Proteomes" id="UP000265618">
    <property type="component" value="Unassembled WGS sequence"/>
</dbReference>
<keyword evidence="2" id="KW-1185">Reference proteome</keyword>
<dbReference type="EMBL" id="BDIP01000910">
    <property type="protein sequence ID" value="GIQ83061.1"/>
    <property type="molecule type" value="Genomic_DNA"/>
</dbReference>
<reference evidence="1 2" key="1">
    <citation type="journal article" date="2018" name="PLoS ONE">
        <title>The draft genome of Kipferlia bialata reveals reductive genome evolution in fornicate parasites.</title>
        <authorList>
            <person name="Tanifuji G."/>
            <person name="Takabayashi S."/>
            <person name="Kume K."/>
            <person name="Takagi M."/>
            <person name="Nakayama T."/>
            <person name="Kamikawa R."/>
            <person name="Inagaki Y."/>
            <person name="Hashimoto T."/>
        </authorList>
    </citation>
    <scope>NUCLEOTIDE SEQUENCE [LARGE SCALE GENOMIC DNA]</scope>
    <source>
        <strain evidence="1">NY0173</strain>
    </source>
</reference>
<name>A0A9K3CUW3_9EUKA</name>
<dbReference type="AlphaFoldDB" id="A0A9K3CUW3"/>
<gene>
    <name evidence="1" type="ORF">KIPB_004309</name>
</gene>
<proteinExistence type="predicted"/>
<accession>A0A9K3CUW3</accession>
<evidence type="ECO:0000313" key="1">
    <source>
        <dbReference type="EMBL" id="GIQ83061.1"/>
    </source>
</evidence>
<organism evidence="1 2">
    <name type="scientific">Kipferlia bialata</name>
    <dbReference type="NCBI Taxonomy" id="797122"/>
    <lineage>
        <taxon>Eukaryota</taxon>
        <taxon>Metamonada</taxon>
        <taxon>Carpediemonas-like organisms</taxon>
        <taxon>Kipferlia</taxon>
    </lineage>
</organism>
<sequence>MDQNGYFAALLNLESILADVDASDELALNSALSELICPAILAQTPLPIPPDRLVRAIVSYLRTSPSPSGLLINAVVFLSVIQPSIGQPLMATAPSAMLAAVFGSATELVMRSGVARVYLENALRLARLTLDALTEHEAGVAAIEQAITSLTASGVDLLAPGSEGRLKAVTVITAYAADRCRTRFPSLGPSKRLRMTLLARGAEMVGRDPVRGANYLDTLCQRCGEDVIAEFGSHVSRRAIYPDGQWARPVALVLARHCPLVAINRVVLEGCFYER</sequence>
<comment type="caution">
    <text evidence="1">The sequence shown here is derived from an EMBL/GenBank/DDBJ whole genome shotgun (WGS) entry which is preliminary data.</text>
</comment>
<protein>
    <submittedName>
        <fullName evidence="1">Uncharacterized protein</fullName>
    </submittedName>
</protein>
<evidence type="ECO:0000313" key="2">
    <source>
        <dbReference type="Proteomes" id="UP000265618"/>
    </source>
</evidence>